<accession>A0A9N8DZB1</accession>
<name>A0A9N8DZB1_9STRA</name>
<keyword evidence="2" id="KW-1185">Reference proteome</keyword>
<protein>
    <submittedName>
        <fullName evidence="1">Uncharacterized protein</fullName>
    </submittedName>
</protein>
<dbReference type="EMBL" id="CAICTM010000495">
    <property type="protein sequence ID" value="CAB9511668.1"/>
    <property type="molecule type" value="Genomic_DNA"/>
</dbReference>
<evidence type="ECO:0000313" key="1">
    <source>
        <dbReference type="EMBL" id="CAB9511668.1"/>
    </source>
</evidence>
<proteinExistence type="predicted"/>
<gene>
    <name evidence="1" type="ORF">SEMRO_496_G154631.1</name>
</gene>
<dbReference type="Proteomes" id="UP001153069">
    <property type="component" value="Unassembled WGS sequence"/>
</dbReference>
<comment type="caution">
    <text evidence="1">The sequence shown here is derived from an EMBL/GenBank/DDBJ whole genome shotgun (WGS) entry which is preliminary data.</text>
</comment>
<evidence type="ECO:0000313" key="2">
    <source>
        <dbReference type="Proteomes" id="UP001153069"/>
    </source>
</evidence>
<sequence length="185" mass="21596">MRIATSPWFSKWLQSVNRYPFNELRVTRQGFNCKYVICGYNSDEEDNFCLATISMEVTVLEELILQGACKPLPPAMTDIMDYMLASGLQKSPKWYRAVISTLSDMLESPSPHPCERKDILIECIYWLVRERVSESYELSSLEGQSVMDAWHYYCCHWIDYNKKISFKKCTEMSETMVVDFIGNDM</sequence>
<organism evidence="1 2">
    <name type="scientific">Seminavis robusta</name>
    <dbReference type="NCBI Taxonomy" id="568900"/>
    <lineage>
        <taxon>Eukaryota</taxon>
        <taxon>Sar</taxon>
        <taxon>Stramenopiles</taxon>
        <taxon>Ochrophyta</taxon>
        <taxon>Bacillariophyta</taxon>
        <taxon>Bacillariophyceae</taxon>
        <taxon>Bacillariophycidae</taxon>
        <taxon>Naviculales</taxon>
        <taxon>Naviculaceae</taxon>
        <taxon>Seminavis</taxon>
    </lineage>
</organism>
<dbReference type="AlphaFoldDB" id="A0A9N8DZB1"/>
<reference evidence="1" key="1">
    <citation type="submission" date="2020-06" db="EMBL/GenBank/DDBJ databases">
        <authorList>
            <consortium name="Plant Systems Biology data submission"/>
        </authorList>
    </citation>
    <scope>NUCLEOTIDE SEQUENCE</scope>
    <source>
        <strain evidence="1">D6</strain>
    </source>
</reference>